<dbReference type="EMBL" id="BAABUJ010000008">
    <property type="protein sequence ID" value="GAA5797632.1"/>
    <property type="molecule type" value="Genomic_DNA"/>
</dbReference>
<dbReference type="SMART" id="SM00751">
    <property type="entry name" value="BSD"/>
    <property type="match status" value="1"/>
</dbReference>
<dbReference type="SUPFAM" id="SSF140383">
    <property type="entry name" value="BSD domain-like"/>
    <property type="match status" value="1"/>
</dbReference>
<keyword evidence="3" id="KW-0677">Repeat</keyword>
<dbReference type="Gene3D" id="2.30.29.30">
    <property type="entry name" value="Pleckstrin-homology domain (PH domain)/Phosphotyrosine-binding domain (PTB)"/>
    <property type="match status" value="1"/>
</dbReference>
<feature type="compositionally biased region" description="Low complexity" evidence="8">
    <location>
        <begin position="110"/>
        <end position="132"/>
    </location>
</feature>
<keyword evidence="4" id="KW-0805">Transcription regulation</keyword>
<feature type="region of interest" description="Disordered" evidence="8">
    <location>
        <begin position="222"/>
        <end position="247"/>
    </location>
</feature>
<organism evidence="10 11">
    <name type="scientific">Helicostylum pulchrum</name>
    <dbReference type="NCBI Taxonomy" id="562976"/>
    <lineage>
        <taxon>Eukaryota</taxon>
        <taxon>Fungi</taxon>
        <taxon>Fungi incertae sedis</taxon>
        <taxon>Mucoromycota</taxon>
        <taxon>Mucoromycotina</taxon>
        <taxon>Mucoromycetes</taxon>
        <taxon>Mucorales</taxon>
        <taxon>Mucorineae</taxon>
        <taxon>Mucoraceae</taxon>
        <taxon>Helicostylum</taxon>
    </lineage>
</organism>
<comment type="subcellular location">
    <subcellularLocation>
        <location evidence="1">Nucleus</location>
    </subcellularLocation>
</comment>
<dbReference type="Proteomes" id="UP001476247">
    <property type="component" value="Unassembled WGS sequence"/>
</dbReference>
<evidence type="ECO:0000256" key="1">
    <source>
        <dbReference type="ARBA" id="ARBA00004123"/>
    </source>
</evidence>
<feature type="compositionally biased region" description="Basic and acidic residues" evidence="8">
    <location>
        <begin position="222"/>
        <end position="231"/>
    </location>
</feature>
<feature type="domain" description="BSD" evidence="9">
    <location>
        <begin position="171"/>
        <end position="219"/>
    </location>
</feature>
<evidence type="ECO:0000313" key="10">
    <source>
        <dbReference type="EMBL" id="GAA5797632.1"/>
    </source>
</evidence>
<gene>
    <name evidence="10" type="ORF">HPULCUR_003023</name>
</gene>
<dbReference type="CDD" id="cd13229">
    <property type="entry name" value="PH_TFIIH"/>
    <property type="match status" value="1"/>
</dbReference>
<dbReference type="Pfam" id="PF03909">
    <property type="entry name" value="BSD"/>
    <property type="match status" value="1"/>
</dbReference>
<dbReference type="SUPFAM" id="SSF50729">
    <property type="entry name" value="PH domain-like"/>
    <property type="match status" value="1"/>
</dbReference>
<dbReference type="InterPro" id="IPR011993">
    <property type="entry name" value="PH-like_dom_sf"/>
</dbReference>
<dbReference type="Gene3D" id="6.10.140.1200">
    <property type="match status" value="1"/>
</dbReference>
<feature type="domain" description="BSD" evidence="9">
    <location>
        <begin position="247"/>
        <end position="299"/>
    </location>
</feature>
<dbReference type="InterPro" id="IPR035925">
    <property type="entry name" value="BSD_dom_sf"/>
</dbReference>
<evidence type="ECO:0000256" key="5">
    <source>
        <dbReference type="ARBA" id="ARBA00023163"/>
    </source>
</evidence>
<feature type="region of interest" description="Disordered" evidence="8">
    <location>
        <begin position="110"/>
        <end position="177"/>
    </location>
</feature>
<keyword evidence="6" id="KW-0539">Nucleus</keyword>
<evidence type="ECO:0000256" key="6">
    <source>
        <dbReference type="ARBA" id="ARBA00023242"/>
    </source>
</evidence>
<proteinExistence type="inferred from homology"/>
<reference evidence="10 11" key="1">
    <citation type="submission" date="2024-04" db="EMBL/GenBank/DDBJ databases">
        <title>genome sequences of Mucor flavus KT1a and Helicostylum pulchrum KT1b strains isolation_sourced from the surface of a dry-aged beef.</title>
        <authorList>
            <person name="Toyotome T."/>
            <person name="Hosono M."/>
            <person name="Torimaru M."/>
            <person name="Fukuda K."/>
            <person name="Mikami N."/>
        </authorList>
    </citation>
    <scope>NUCLEOTIDE SEQUENCE [LARGE SCALE GENOMIC DNA]</scope>
    <source>
        <strain evidence="10 11">KT1b</strain>
    </source>
</reference>
<keyword evidence="11" id="KW-1185">Reference proteome</keyword>
<keyword evidence="5" id="KW-0804">Transcription</keyword>
<protein>
    <recommendedName>
        <fullName evidence="9">BSD domain-containing protein</fullName>
    </recommendedName>
</protein>
<evidence type="ECO:0000313" key="11">
    <source>
        <dbReference type="Proteomes" id="UP001476247"/>
    </source>
</evidence>
<dbReference type="InterPro" id="IPR027079">
    <property type="entry name" value="Tfb1/GTF2H1"/>
</dbReference>
<dbReference type="PROSITE" id="PS50858">
    <property type="entry name" value="BSD"/>
    <property type="match status" value="2"/>
</dbReference>
<dbReference type="InterPro" id="IPR013876">
    <property type="entry name" value="TFIIH_BTF_p62_N"/>
</dbReference>
<feature type="coiled-coil region" evidence="7">
    <location>
        <begin position="535"/>
        <end position="565"/>
    </location>
</feature>
<evidence type="ECO:0000256" key="7">
    <source>
        <dbReference type="SAM" id="Coils"/>
    </source>
</evidence>
<evidence type="ECO:0000256" key="3">
    <source>
        <dbReference type="ARBA" id="ARBA00022737"/>
    </source>
</evidence>
<keyword evidence="7" id="KW-0175">Coiled coil</keyword>
<sequence length="596" mass="68021">MWHPNEQLLLRAAVRFKKHDGTLFVTPRRVAWQQQGSSQLTPSIYYNDILGLAQTPDGSAKVLLKISTKPPVSKDYTFQFTSVKNIQEREAIKAQIAELLARARGLSSASALSTPTPITPSSVVASPSPSTPQNVNNTASPVPLQQQATTNSSNQKQNIGSPSPGSPKSWRHEEFNDRRSLLTSSRELQTLHKELVVIGKSVDEEEFWSSPYVKRIRQKLKKDAVSREGKQKGKSSRMVELKPGQQEGSDIKYTLTSQIIHNIFTEFPSVKRAYDINVPDRMTEQNFWKRFLASQFFHRSRTGGRSQTTPYDDIFDRCLQEEDDENSKPPPMSRLDKIRFDIDLSRTAEDHLESGNAPDFTMRPGREALSLPLIRRFNKHSSRVLEVPPSKNKRDRTTFEEDMKNDIIIKELLNEAPCEKIVLDIQDTRRYFESQTGGQDELKINESDTVNLLNGCKNTFEGWQPEMAKQVMESRLADKVSLELTAIIKRKVRHDDKSIAEIKLPPVVQQKVQSYHSATNEILRHFWSSFEPYKAEKNTRMIEALKKQQEKLKDILATVVNYEGDAEKCKQTLMPVLQAVDRALESSKMRGKKKRI</sequence>
<comment type="similarity">
    <text evidence="2">Belongs to the TFB1 family.</text>
</comment>
<dbReference type="PANTHER" id="PTHR12856">
    <property type="entry name" value="TRANSCRIPTION INITIATION FACTOR IIH-RELATED"/>
    <property type="match status" value="1"/>
</dbReference>
<name>A0ABP9XU55_9FUNG</name>
<evidence type="ECO:0000259" key="9">
    <source>
        <dbReference type="PROSITE" id="PS50858"/>
    </source>
</evidence>
<evidence type="ECO:0000256" key="4">
    <source>
        <dbReference type="ARBA" id="ARBA00023015"/>
    </source>
</evidence>
<dbReference type="InterPro" id="IPR005607">
    <property type="entry name" value="BSD_dom"/>
</dbReference>
<comment type="caution">
    <text evidence="10">The sequence shown here is derived from an EMBL/GenBank/DDBJ whole genome shotgun (WGS) entry which is preliminary data.</text>
</comment>
<evidence type="ECO:0000256" key="2">
    <source>
        <dbReference type="ARBA" id="ARBA00009448"/>
    </source>
</evidence>
<evidence type="ECO:0000256" key="8">
    <source>
        <dbReference type="SAM" id="MobiDB-lite"/>
    </source>
</evidence>
<feature type="compositionally biased region" description="Polar residues" evidence="8">
    <location>
        <begin position="133"/>
        <end position="163"/>
    </location>
</feature>
<dbReference type="Pfam" id="PF08567">
    <property type="entry name" value="PH_TFIIH"/>
    <property type="match status" value="1"/>
</dbReference>
<accession>A0ABP9XU55</accession>